<feature type="transmembrane region" description="Helical" evidence="2">
    <location>
        <begin position="172"/>
        <end position="198"/>
    </location>
</feature>
<keyword evidence="2" id="KW-0472">Membrane</keyword>
<evidence type="ECO:0000313" key="4">
    <source>
        <dbReference type="Proteomes" id="UP000475385"/>
    </source>
</evidence>
<organism evidence="3 4">
    <name type="scientific">Falsiroseomonas algicola</name>
    <dbReference type="NCBI Taxonomy" id="2716930"/>
    <lineage>
        <taxon>Bacteria</taxon>
        <taxon>Pseudomonadati</taxon>
        <taxon>Pseudomonadota</taxon>
        <taxon>Alphaproteobacteria</taxon>
        <taxon>Acetobacterales</taxon>
        <taxon>Roseomonadaceae</taxon>
        <taxon>Falsiroseomonas</taxon>
    </lineage>
</organism>
<keyword evidence="2" id="KW-1133">Transmembrane helix</keyword>
<evidence type="ECO:0000256" key="2">
    <source>
        <dbReference type="SAM" id="Phobius"/>
    </source>
</evidence>
<feature type="region of interest" description="Disordered" evidence="1">
    <location>
        <begin position="260"/>
        <end position="305"/>
    </location>
</feature>
<dbReference type="EMBL" id="JAAIKB010000022">
    <property type="protein sequence ID" value="NGM23992.1"/>
    <property type="molecule type" value="Genomic_DNA"/>
</dbReference>
<evidence type="ECO:0000313" key="3">
    <source>
        <dbReference type="EMBL" id="NGM23992.1"/>
    </source>
</evidence>
<reference evidence="3 4" key="2">
    <citation type="submission" date="2020-03" db="EMBL/GenBank/DDBJ databases">
        <title>Roseomonas stagni sp. nov., isolated from pond water in Japan.</title>
        <authorList>
            <person name="Furuhata K."/>
            <person name="Miyamoto H."/>
            <person name="Goto K."/>
        </authorList>
    </citation>
    <scope>NUCLEOTIDE SEQUENCE [LARGE SCALE GENOMIC DNA]</scope>
    <source>
        <strain evidence="3 4">PeD5</strain>
    </source>
</reference>
<keyword evidence="4" id="KW-1185">Reference proteome</keyword>
<feature type="transmembrane region" description="Helical" evidence="2">
    <location>
        <begin position="145"/>
        <end position="166"/>
    </location>
</feature>
<proteinExistence type="predicted"/>
<feature type="transmembrane region" description="Helical" evidence="2">
    <location>
        <begin position="18"/>
        <end position="38"/>
    </location>
</feature>
<name>A0A6M1LVG9_9PROT</name>
<dbReference type="Proteomes" id="UP000475385">
    <property type="component" value="Unassembled WGS sequence"/>
</dbReference>
<comment type="caution">
    <text evidence="3">The sequence shown here is derived from an EMBL/GenBank/DDBJ whole genome shotgun (WGS) entry which is preliminary data.</text>
</comment>
<sequence>MTDPNPPPPAPWFSNTKIVIASASVLLISMILVIYFIFPKNNQSISNLRDPAASNSKFQADHNYIAGWILECRRFLSPEDAPGWMQRAVHITGVAASTNQTQGITVPLIREERALINLSLTLAADRSTLLTRSIDSYNFWEKTSILGILIGFLTTVLITISSANIIPQTSRWAIAVKTSAITLPALGTAFAAIVAFYTPQAEWSQASRTLTSNSLLHSQMRQLISSQECLFDDQGKPSAETATALLSGIQVWQRNYNDIQSASSSSNRTGDTNNGGRRDAPPGSPSPHGTDPSTPTVTPAATPTR</sequence>
<feature type="compositionally biased region" description="Polar residues" evidence="1">
    <location>
        <begin position="260"/>
        <end position="275"/>
    </location>
</feature>
<gene>
    <name evidence="3" type="ORF">G3576_28555</name>
</gene>
<reference evidence="3 4" key="1">
    <citation type="submission" date="2020-02" db="EMBL/GenBank/DDBJ databases">
        <authorList>
            <person name="Kim H.M."/>
            <person name="Jeon C.O."/>
        </authorList>
    </citation>
    <scope>NUCLEOTIDE SEQUENCE [LARGE SCALE GENOMIC DNA]</scope>
    <source>
        <strain evidence="3 4">PeD5</strain>
    </source>
</reference>
<accession>A0A6M1LVG9</accession>
<dbReference type="AlphaFoldDB" id="A0A6M1LVG9"/>
<dbReference type="RefSeq" id="WP_164697906.1">
    <property type="nucleotide sequence ID" value="NZ_JAAIKB010000022.1"/>
</dbReference>
<protein>
    <submittedName>
        <fullName evidence="3">Uncharacterized protein</fullName>
    </submittedName>
</protein>
<feature type="compositionally biased region" description="Low complexity" evidence="1">
    <location>
        <begin position="290"/>
        <end position="305"/>
    </location>
</feature>
<keyword evidence="2" id="KW-0812">Transmembrane</keyword>
<evidence type="ECO:0000256" key="1">
    <source>
        <dbReference type="SAM" id="MobiDB-lite"/>
    </source>
</evidence>